<name>A0A8H7ZVZ0_9FUNG</name>
<evidence type="ECO:0000313" key="1">
    <source>
        <dbReference type="EMBL" id="KAG5460425.1"/>
    </source>
</evidence>
<keyword evidence="2" id="KW-1185">Reference proteome</keyword>
<proteinExistence type="predicted"/>
<feature type="non-terminal residue" evidence="1">
    <location>
        <position position="1"/>
    </location>
</feature>
<dbReference type="Proteomes" id="UP000673691">
    <property type="component" value="Unassembled WGS sequence"/>
</dbReference>
<dbReference type="AlphaFoldDB" id="A0A8H7ZVZ0"/>
<organism evidence="1 2">
    <name type="scientific">Olpidium bornovanus</name>
    <dbReference type="NCBI Taxonomy" id="278681"/>
    <lineage>
        <taxon>Eukaryota</taxon>
        <taxon>Fungi</taxon>
        <taxon>Fungi incertae sedis</taxon>
        <taxon>Olpidiomycota</taxon>
        <taxon>Olpidiomycotina</taxon>
        <taxon>Olpidiomycetes</taxon>
        <taxon>Olpidiales</taxon>
        <taxon>Olpidiaceae</taxon>
        <taxon>Olpidium</taxon>
    </lineage>
</organism>
<reference evidence="1 2" key="1">
    <citation type="journal article" name="Sci. Rep.">
        <title>Genome-scale phylogenetic analyses confirm Olpidium as the closest living zoosporic fungus to the non-flagellated, terrestrial fungi.</title>
        <authorList>
            <person name="Chang Y."/>
            <person name="Rochon D."/>
            <person name="Sekimoto S."/>
            <person name="Wang Y."/>
            <person name="Chovatia M."/>
            <person name="Sandor L."/>
            <person name="Salamov A."/>
            <person name="Grigoriev I.V."/>
            <person name="Stajich J.E."/>
            <person name="Spatafora J.W."/>
        </authorList>
    </citation>
    <scope>NUCLEOTIDE SEQUENCE [LARGE SCALE GENOMIC DNA]</scope>
    <source>
        <strain evidence="1">S191</strain>
    </source>
</reference>
<protein>
    <submittedName>
        <fullName evidence="1">Uncharacterized protein</fullName>
    </submittedName>
</protein>
<gene>
    <name evidence="1" type="ORF">BJ554DRAFT_7527</name>
</gene>
<evidence type="ECO:0000313" key="2">
    <source>
        <dbReference type="Proteomes" id="UP000673691"/>
    </source>
</evidence>
<dbReference type="EMBL" id="JAEFCI010005244">
    <property type="protein sequence ID" value="KAG5460425.1"/>
    <property type="molecule type" value="Genomic_DNA"/>
</dbReference>
<comment type="caution">
    <text evidence="1">The sequence shown here is derived from an EMBL/GenBank/DDBJ whole genome shotgun (WGS) entry which is preliminary data.</text>
</comment>
<accession>A0A8H7ZVZ0</accession>
<sequence>DSAGRPNITIVEDLGLRQILVSVSYNLRRAVQYPAAFGSCNDAGVPGQKHSHCWRTNITLTDRTLHPTPDSKRVVRSLHRVIDVLICCPVNLGDSTPH</sequence>